<accession>A0A1J0AAF3</accession>
<name>A0A1J0AAF3_9CYAN</name>
<organism evidence="5 6">
    <name type="scientific">Gloeomargarita lithophora Alchichica-D10</name>
    <dbReference type="NCBI Taxonomy" id="1188229"/>
    <lineage>
        <taxon>Bacteria</taxon>
        <taxon>Bacillati</taxon>
        <taxon>Cyanobacteriota</taxon>
        <taxon>Cyanophyceae</taxon>
        <taxon>Gloeomargaritales</taxon>
        <taxon>Gloeomargaritaceae</taxon>
        <taxon>Gloeomargarita</taxon>
    </lineage>
</organism>
<keyword evidence="3" id="KW-1133">Transmembrane helix</keyword>
<protein>
    <submittedName>
        <fullName evidence="5">ABC-type phosphate transport system, periplasmic component</fullName>
    </submittedName>
</protein>
<keyword evidence="1" id="KW-0732">Signal</keyword>
<evidence type="ECO:0000313" key="6">
    <source>
        <dbReference type="Proteomes" id="UP000180235"/>
    </source>
</evidence>
<dbReference type="Pfam" id="PF12849">
    <property type="entry name" value="PBP_like_2"/>
    <property type="match status" value="1"/>
</dbReference>
<evidence type="ECO:0000259" key="4">
    <source>
        <dbReference type="Pfam" id="PF12849"/>
    </source>
</evidence>
<sequence length="394" mass="41822">MAQDYSYVKCPQCGYDRNSMNAAKCEICGYKLKKGLPLVPILATVAGIAVFGGGGYWLITQITRQDSPSAVAPPSPSPTAPPVAPTSPAATTQTPVTPVAPASTTPGITVVSTLAQVPNVPSGNFNYGGSTTFAPLRSQRINDAINQAHPNFRLRYVEPPGGKPGSGAGIEMLLNGQLAITQSSRPLKDNEFQRAQTRGFRLEQVPIANDALAIYVHPGVQLPGLTVAQVRDIFTGKVTNWQQVGGPNLPIVPFSRNLQAGGTVDFFKEDVLQGQNLGANVRETRDTTDSLRKVGATPGGVGYANVPLVVRQEMVRIVPVAREAGSPYVAPDIAGREVNATVITDGSYPITRRLFIIIKRDGSSDEQASVAYANLFLSDEGQKLIKEAGFAALR</sequence>
<feature type="transmembrane region" description="Helical" evidence="3">
    <location>
        <begin position="38"/>
        <end position="59"/>
    </location>
</feature>
<dbReference type="PANTHER" id="PTHR30570">
    <property type="entry name" value="PERIPLASMIC PHOSPHATE BINDING COMPONENT OF PHOSPHATE ABC TRANSPORTER"/>
    <property type="match status" value="1"/>
</dbReference>
<dbReference type="AlphaFoldDB" id="A0A1J0AAF3"/>
<dbReference type="Gene3D" id="3.40.190.10">
    <property type="entry name" value="Periplasmic binding protein-like II"/>
    <property type="match status" value="2"/>
</dbReference>
<feature type="region of interest" description="Disordered" evidence="2">
    <location>
        <begin position="67"/>
        <end position="103"/>
    </location>
</feature>
<evidence type="ECO:0000313" key="5">
    <source>
        <dbReference type="EMBL" id="APB32910.1"/>
    </source>
</evidence>
<evidence type="ECO:0000256" key="1">
    <source>
        <dbReference type="ARBA" id="ARBA00022729"/>
    </source>
</evidence>
<feature type="compositionally biased region" description="Pro residues" evidence="2">
    <location>
        <begin position="71"/>
        <end position="85"/>
    </location>
</feature>
<proteinExistence type="predicted"/>
<dbReference type="RefSeq" id="WP_071453585.1">
    <property type="nucleotide sequence ID" value="NZ_CP017675.1"/>
</dbReference>
<keyword evidence="6" id="KW-1185">Reference proteome</keyword>
<dbReference type="InterPro" id="IPR050811">
    <property type="entry name" value="Phosphate_ABC_transporter"/>
</dbReference>
<feature type="compositionally biased region" description="Low complexity" evidence="2">
    <location>
        <begin position="86"/>
        <end position="103"/>
    </location>
</feature>
<evidence type="ECO:0000256" key="3">
    <source>
        <dbReference type="SAM" id="Phobius"/>
    </source>
</evidence>
<dbReference type="KEGG" id="glt:GlitD10_0596"/>
<evidence type="ECO:0000256" key="2">
    <source>
        <dbReference type="SAM" id="MobiDB-lite"/>
    </source>
</evidence>
<dbReference type="CDD" id="cd13566">
    <property type="entry name" value="PBP2_phosphate"/>
    <property type="match status" value="1"/>
</dbReference>
<dbReference type="STRING" id="1188229.GlitD10_0596"/>
<dbReference type="SUPFAM" id="SSF53850">
    <property type="entry name" value="Periplasmic binding protein-like II"/>
    <property type="match status" value="1"/>
</dbReference>
<keyword evidence="3" id="KW-0472">Membrane</keyword>
<gene>
    <name evidence="5" type="primary">pstS-1</name>
    <name evidence="5" type="ORF">GlitD10_0596</name>
</gene>
<dbReference type="InterPro" id="IPR024370">
    <property type="entry name" value="PBP_domain"/>
</dbReference>
<reference evidence="5 6" key="1">
    <citation type="submission" date="2016-10" db="EMBL/GenBank/DDBJ databases">
        <title>Description of Gloeomargarita lithophora gen. nov., sp. nov., a thylakoid-bearing basal-branching cyanobacterium with intracellular carbonates, and proposal for Gloeomargaritales ord. nov.</title>
        <authorList>
            <person name="Moreira D."/>
            <person name="Tavera R."/>
            <person name="Benzerara K."/>
            <person name="Skouri-Panet F."/>
            <person name="Couradeau E."/>
            <person name="Gerard E."/>
            <person name="Loussert C."/>
            <person name="Novelo E."/>
            <person name="Zivanovic Y."/>
            <person name="Lopez-Garcia P."/>
        </authorList>
    </citation>
    <scope>NUCLEOTIDE SEQUENCE [LARGE SCALE GENOMIC DNA]</scope>
    <source>
        <strain evidence="5 6">D10</strain>
    </source>
</reference>
<dbReference type="PANTHER" id="PTHR30570:SF1">
    <property type="entry name" value="PHOSPHATE-BINDING PROTEIN PSTS"/>
    <property type="match status" value="1"/>
</dbReference>
<dbReference type="EMBL" id="CP017675">
    <property type="protein sequence ID" value="APB32910.1"/>
    <property type="molecule type" value="Genomic_DNA"/>
</dbReference>
<keyword evidence="3" id="KW-0812">Transmembrane</keyword>
<feature type="domain" description="PBP" evidence="4">
    <location>
        <begin position="123"/>
        <end position="380"/>
    </location>
</feature>
<dbReference type="Proteomes" id="UP000180235">
    <property type="component" value="Chromosome"/>
</dbReference>
<dbReference type="OrthoDB" id="506979at2"/>